<dbReference type="Proteomes" id="UP000248132">
    <property type="component" value="Unassembled WGS sequence"/>
</dbReference>
<dbReference type="RefSeq" id="WP_133250205.1">
    <property type="nucleotide sequence ID" value="NZ_QKMR01000027.1"/>
</dbReference>
<keyword evidence="2" id="KW-1185">Reference proteome</keyword>
<comment type="caution">
    <text evidence="1">The sequence shown here is derived from an EMBL/GenBank/DDBJ whole genome shotgun (WGS) entry which is preliminary data.</text>
</comment>
<dbReference type="EMBL" id="QKMR01000027">
    <property type="protein sequence ID" value="PYG84976.1"/>
    <property type="molecule type" value="Genomic_DNA"/>
</dbReference>
<protein>
    <submittedName>
        <fullName evidence="1">Uncharacterized protein</fullName>
    </submittedName>
</protein>
<gene>
    <name evidence="1" type="ORF">LY28_03434</name>
</gene>
<dbReference type="OrthoDB" id="412040at186801"/>
<proteinExistence type="predicted"/>
<evidence type="ECO:0000313" key="2">
    <source>
        <dbReference type="Proteomes" id="UP000248132"/>
    </source>
</evidence>
<evidence type="ECO:0000313" key="1">
    <source>
        <dbReference type="EMBL" id="PYG84976.1"/>
    </source>
</evidence>
<dbReference type="AlphaFoldDB" id="A0A318XKC8"/>
<sequence>MMIEMIETASWLGQWEIEIKEQNKVKEIIPLEHNLITDAGLNMICDMLSGAITDAKIKYIALGKGTAAPANTDTKLGSEQFRKTVTSQNKDPVTAGKLYTELYIADTEANTFKCEEIGWFAGTGATASTNSGICIARILYSRQKASTESWTIRRTDTISRG</sequence>
<organism evidence="1 2">
    <name type="scientific">Ruminiclostridium sufflavum DSM 19573</name>
    <dbReference type="NCBI Taxonomy" id="1121337"/>
    <lineage>
        <taxon>Bacteria</taxon>
        <taxon>Bacillati</taxon>
        <taxon>Bacillota</taxon>
        <taxon>Clostridia</taxon>
        <taxon>Eubacteriales</taxon>
        <taxon>Oscillospiraceae</taxon>
        <taxon>Ruminiclostridium</taxon>
    </lineage>
</organism>
<accession>A0A318XKC8</accession>
<reference evidence="1 2" key="1">
    <citation type="submission" date="2018-06" db="EMBL/GenBank/DDBJ databases">
        <title>Genomic Encyclopedia of Type Strains, Phase I: the one thousand microbial genomes (KMG-I) project.</title>
        <authorList>
            <person name="Kyrpides N."/>
        </authorList>
    </citation>
    <scope>NUCLEOTIDE SEQUENCE [LARGE SCALE GENOMIC DNA]</scope>
    <source>
        <strain evidence="1 2">DSM 19573</strain>
    </source>
</reference>
<name>A0A318XKC8_9FIRM</name>